<reference evidence="1 2" key="1">
    <citation type="journal article" date="2019" name="Commun. Biol.">
        <title>The bagworm genome reveals a unique fibroin gene that provides high tensile strength.</title>
        <authorList>
            <person name="Kono N."/>
            <person name="Nakamura H."/>
            <person name="Ohtoshi R."/>
            <person name="Tomita M."/>
            <person name="Numata K."/>
            <person name="Arakawa K."/>
        </authorList>
    </citation>
    <scope>NUCLEOTIDE SEQUENCE [LARGE SCALE GENOMIC DNA]</scope>
</reference>
<name>A0A4C1XMV1_EUMVA</name>
<evidence type="ECO:0000313" key="2">
    <source>
        <dbReference type="Proteomes" id="UP000299102"/>
    </source>
</evidence>
<keyword evidence="2" id="KW-1185">Reference proteome</keyword>
<dbReference type="AlphaFoldDB" id="A0A4C1XMV1"/>
<accession>A0A4C1XMV1</accession>
<proteinExistence type="predicted"/>
<sequence length="85" mass="9460">MQGQDYMVYALTLPNQTLSIFAEWLKIDGRPQRAACVIAVTSRRAGCACCYASVVGDRLGRRGRPDPAPICPRYWLFVTALLARL</sequence>
<dbReference type="EMBL" id="BGZK01000873">
    <property type="protein sequence ID" value="GBP63579.1"/>
    <property type="molecule type" value="Genomic_DNA"/>
</dbReference>
<comment type="caution">
    <text evidence="1">The sequence shown here is derived from an EMBL/GenBank/DDBJ whole genome shotgun (WGS) entry which is preliminary data.</text>
</comment>
<protein>
    <submittedName>
        <fullName evidence="1">Uncharacterized protein</fullName>
    </submittedName>
</protein>
<evidence type="ECO:0000313" key="1">
    <source>
        <dbReference type="EMBL" id="GBP63579.1"/>
    </source>
</evidence>
<organism evidence="1 2">
    <name type="scientific">Eumeta variegata</name>
    <name type="common">Bagworm moth</name>
    <name type="synonym">Eumeta japonica</name>
    <dbReference type="NCBI Taxonomy" id="151549"/>
    <lineage>
        <taxon>Eukaryota</taxon>
        <taxon>Metazoa</taxon>
        <taxon>Ecdysozoa</taxon>
        <taxon>Arthropoda</taxon>
        <taxon>Hexapoda</taxon>
        <taxon>Insecta</taxon>
        <taxon>Pterygota</taxon>
        <taxon>Neoptera</taxon>
        <taxon>Endopterygota</taxon>
        <taxon>Lepidoptera</taxon>
        <taxon>Glossata</taxon>
        <taxon>Ditrysia</taxon>
        <taxon>Tineoidea</taxon>
        <taxon>Psychidae</taxon>
        <taxon>Oiketicinae</taxon>
        <taxon>Eumeta</taxon>
    </lineage>
</organism>
<gene>
    <name evidence="1" type="ORF">EVAR_97596_1</name>
</gene>
<dbReference type="Proteomes" id="UP000299102">
    <property type="component" value="Unassembled WGS sequence"/>
</dbReference>